<evidence type="ECO:0000313" key="7">
    <source>
        <dbReference type="EMBL" id="CAG6623755.1"/>
    </source>
</evidence>
<dbReference type="GO" id="GO:0016020">
    <property type="term" value="C:membrane"/>
    <property type="evidence" value="ECO:0007669"/>
    <property type="project" value="UniProtKB-SubCell"/>
</dbReference>
<dbReference type="GO" id="GO:0009100">
    <property type="term" value="P:glycoprotein metabolic process"/>
    <property type="evidence" value="ECO:0007669"/>
    <property type="project" value="UniProtKB-ARBA"/>
</dbReference>
<evidence type="ECO:0000256" key="1">
    <source>
        <dbReference type="ARBA" id="ARBA00004167"/>
    </source>
</evidence>
<comment type="subcellular location">
    <subcellularLocation>
        <location evidence="1">Membrane</location>
        <topology evidence="1">Single-pass membrane protein</topology>
    </subcellularLocation>
</comment>
<protein>
    <submittedName>
        <fullName evidence="7">Fukutin</fullName>
    </submittedName>
</protein>
<keyword evidence="4 5" id="KW-0472">Membrane</keyword>
<name>A0A8D8Q3C1_9HEMI</name>
<dbReference type="PANTHER" id="PTHR15407:SF28">
    <property type="entry name" value="RIBITOL-5-PHOSPHATE TRANSFERASE FKTN"/>
    <property type="match status" value="1"/>
</dbReference>
<accession>A0A8D8Q3C1</accession>
<evidence type="ECO:0000256" key="4">
    <source>
        <dbReference type="ARBA" id="ARBA00023136"/>
    </source>
</evidence>
<dbReference type="Pfam" id="PF04991">
    <property type="entry name" value="LicD"/>
    <property type="match status" value="1"/>
</dbReference>
<dbReference type="PANTHER" id="PTHR15407">
    <property type="entry name" value="FUKUTIN-RELATED"/>
    <property type="match status" value="1"/>
</dbReference>
<dbReference type="EMBL" id="HBUF01055653">
    <property type="protein sequence ID" value="CAG6623755.1"/>
    <property type="molecule type" value="Transcribed_RNA"/>
</dbReference>
<dbReference type="InterPro" id="IPR007074">
    <property type="entry name" value="LicD/FKTN/FKRP_NTP_transf"/>
</dbReference>
<evidence type="ECO:0000256" key="3">
    <source>
        <dbReference type="ARBA" id="ARBA00022989"/>
    </source>
</evidence>
<evidence type="ECO:0000256" key="5">
    <source>
        <dbReference type="SAM" id="Phobius"/>
    </source>
</evidence>
<keyword evidence="3 5" id="KW-1133">Transmembrane helix</keyword>
<dbReference type="InterPro" id="IPR009644">
    <property type="entry name" value="FKTN/MNN4/W02B3.4-1"/>
</dbReference>
<evidence type="ECO:0000259" key="6">
    <source>
        <dbReference type="Pfam" id="PF04991"/>
    </source>
</evidence>
<sequence length="507" mass="58777">MSHSQTLVYSLVNVPQPDTPYDYNQLAHFDTYLFVDPVVKRLAFNKYVHVHSSLLNQCNSSNMASRTTVLVCSLLVVFILAQLFAYNKLSVMKSFPSFQTSQLSDEEALLELSLLCSKLNIKLYLLDVKSLEYVHSHSPKRAKDLLQEDQFDKFYSFGMDGKNIHLFQVQIDPLLQIKGFDIVYIKNIQPEQTPKPTFKNKVVAILLKKQDLIFHIYVLHSREGFWWIGSVSSDPYLSGHLNTLGLSLADHINAINSERALEKFQSKPFAPVPGLYIPNNITYFLTEFQSSKFKECPVSKARMFSKEHRYITSQAFRFMHKSYKLLSRVASIMYHSNVEFWLSSGTCLGYYRECNIIPYSSDVDIGLYARDFSPALITKFTENNFTLKHRFGLPNDSLEYSFVASSIPDVKLDVFFFYEEGDSVWNGATQPESRRKYKFTFPKFDLCWTEFISLKVRVPCETQLYLESIYGPNWSTPQEYWDWKNSPHNVVFNGVWPQDSVNQTIQM</sequence>
<dbReference type="AlphaFoldDB" id="A0A8D8Q3C1"/>
<feature type="domain" description="LicD/FKTN/FKRP nucleotidyltransferase" evidence="6">
    <location>
        <begin position="336"/>
        <end position="373"/>
    </location>
</feature>
<evidence type="ECO:0000256" key="2">
    <source>
        <dbReference type="ARBA" id="ARBA00022692"/>
    </source>
</evidence>
<keyword evidence="2 5" id="KW-0812">Transmembrane</keyword>
<proteinExistence type="predicted"/>
<reference evidence="7" key="1">
    <citation type="submission" date="2021-05" db="EMBL/GenBank/DDBJ databases">
        <authorList>
            <person name="Alioto T."/>
            <person name="Alioto T."/>
            <person name="Gomez Garrido J."/>
        </authorList>
    </citation>
    <scope>NUCLEOTIDE SEQUENCE</scope>
</reference>
<organism evidence="7">
    <name type="scientific">Cacopsylla melanoneura</name>
    <dbReference type="NCBI Taxonomy" id="428564"/>
    <lineage>
        <taxon>Eukaryota</taxon>
        <taxon>Metazoa</taxon>
        <taxon>Ecdysozoa</taxon>
        <taxon>Arthropoda</taxon>
        <taxon>Hexapoda</taxon>
        <taxon>Insecta</taxon>
        <taxon>Pterygota</taxon>
        <taxon>Neoptera</taxon>
        <taxon>Paraneoptera</taxon>
        <taxon>Hemiptera</taxon>
        <taxon>Sternorrhyncha</taxon>
        <taxon>Psylloidea</taxon>
        <taxon>Psyllidae</taxon>
        <taxon>Psyllinae</taxon>
        <taxon>Cacopsylla</taxon>
    </lineage>
</organism>
<feature type="transmembrane region" description="Helical" evidence="5">
    <location>
        <begin position="67"/>
        <end position="86"/>
    </location>
</feature>